<organism evidence="2 3">
    <name type="scientific">Camelus dromedarius</name>
    <name type="common">Dromedary</name>
    <name type="synonym">Arabian camel</name>
    <dbReference type="NCBI Taxonomy" id="9838"/>
    <lineage>
        <taxon>Eukaryota</taxon>
        <taxon>Metazoa</taxon>
        <taxon>Chordata</taxon>
        <taxon>Craniata</taxon>
        <taxon>Vertebrata</taxon>
        <taxon>Euteleostomi</taxon>
        <taxon>Mammalia</taxon>
        <taxon>Eutheria</taxon>
        <taxon>Laurasiatheria</taxon>
        <taxon>Artiodactyla</taxon>
        <taxon>Tylopoda</taxon>
        <taxon>Camelidae</taxon>
        <taxon>Camelus</taxon>
    </lineage>
</organism>
<dbReference type="SUPFAM" id="SSF50447">
    <property type="entry name" value="Translation proteins"/>
    <property type="match status" value="1"/>
</dbReference>
<dbReference type="PANTHER" id="PTHR44830">
    <property type="entry name" value="ELONGATION FACTOR 1 ALPHA"/>
    <property type="match status" value="1"/>
</dbReference>
<evidence type="ECO:0000313" key="3">
    <source>
        <dbReference type="Proteomes" id="UP000299084"/>
    </source>
</evidence>
<dbReference type="AlphaFoldDB" id="A0A5N4D2Q5"/>
<name>A0A5N4D2Q5_CAMDR</name>
<keyword evidence="2" id="KW-0648">Protein biosynthesis</keyword>
<gene>
    <name evidence="2" type="ORF">Cadr_000019675</name>
</gene>
<evidence type="ECO:0000256" key="1">
    <source>
        <dbReference type="SAM" id="MobiDB-lite"/>
    </source>
</evidence>
<comment type="caution">
    <text evidence="2">The sequence shown here is derived from an EMBL/GenBank/DDBJ whole genome shotgun (WGS) entry which is preliminary data.</text>
</comment>
<protein>
    <submittedName>
        <fullName evidence="2">Elongation factor 1-alpha 1</fullName>
    </submittedName>
</protein>
<dbReference type="Proteomes" id="UP000299084">
    <property type="component" value="Unassembled WGS sequence"/>
</dbReference>
<reference evidence="2 3" key="1">
    <citation type="journal article" date="2019" name="Mol. Ecol. Resour.">
        <title>Improving Illumina assemblies with Hi-C and long reads: an example with the North African dromedary.</title>
        <authorList>
            <person name="Elbers J.P."/>
            <person name="Rogers M.F."/>
            <person name="Perelman P.L."/>
            <person name="Proskuryakova A.A."/>
            <person name="Serdyukova N.A."/>
            <person name="Johnson W.E."/>
            <person name="Horin P."/>
            <person name="Corander J."/>
            <person name="Murphy D."/>
            <person name="Burger P.A."/>
        </authorList>
    </citation>
    <scope>NUCLEOTIDE SEQUENCE [LARGE SCALE GENOMIC DNA]</scope>
    <source>
        <strain evidence="2">Drom800</strain>
        <tissue evidence="2">Blood</tissue>
    </source>
</reference>
<keyword evidence="3" id="KW-1185">Reference proteome</keyword>
<dbReference type="EMBL" id="JWIN03000016">
    <property type="protein sequence ID" value="KAB1265309.1"/>
    <property type="molecule type" value="Genomic_DNA"/>
</dbReference>
<dbReference type="GO" id="GO:0003746">
    <property type="term" value="F:translation elongation factor activity"/>
    <property type="evidence" value="ECO:0007669"/>
    <property type="project" value="UniProtKB-KW"/>
</dbReference>
<proteinExistence type="predicted"/>
<dbReference type="InterPro" id="IPR009000">
    <property type="entry name" value="Transl_B-barrel_sf"/>
</dbReference>
<accession>A0A5N4D2Q5</accession>
<keyword evidence="2" id="KW-0251">Elongation factor</keyword>
<dbReference type="Gene3D" id="2.40.30.10">
    <property type="entry name" value="Translation factors"/>
    <property type="match status" value="1"/>
</dbReference>
<dbReference type="PANTHER" id="PTHR44830:SF1">
    <property type="entry name" value="TR-TYPE G DOMAIN-CONTAINING PROTEIN"/>
    <property type="match status" value="1"/>
</dbReference>
<evidence type="ECO:0000313" key="2">
    <source>
        <dbReference type="EMBL" id="KAB1265309.1"/>
    </source>
</evidence>
<feature type="region of interest" description="Disordered" evidence="1">
    <location>
        <begin position="105"/>
        <end position="124"/>
    </location>
</feature>
<sequence length="124" mass="12536">MPVEPHCLKLGMASCHQRVQVTGPASAPPGHHAIGGVGTVPVGQVVTGVFKPSTLITFAPVSGTTEGNSPEMHHEDLSQALLGNNVGVSVKNVSVKDVCGGTVAHDSKNDPPVEAAGSLTQVVT</sequence>